<dbReference type="PANTHER" id="PTHR37814:SF1">
    <property type="entry name" value="MEMBRANE PROTEIN"/>
    <property type="match status" value="1"/>
</dbReference>
<dbReference type="RefSeq" id="WP_132077726.1">
    <property type="nucleotide sequence ID" value="NZ_DAIMLW010000195.1"/>
</dbReference>
<comment type="caution">
    <text evidence="2">The sequence shown here is derived from an EMBL/GenBank/DDBJ whole genome shotgun (WGS) entry which is preliminary data.</text>
</comment>
<gene>
    <name evidence="2" type="ORF">EV210_104132</name>
</gene>
<dbReference type="Proteomes" id="UP000295063">
    <property type="component" value="Unassembled WGS sequence"/>
</dbReference>
<feature type="transmembrane region" description="Helical" evidence="1">
    <location>
        <begin position="185"/>
        <end position="210"/>
    </location>
</feature>
<keyword evidence="1" id="KW-0812">Transmembrane</keyword>
<evidence type="ECO:0000313" key="2">
    <source>
        <dbReference type="EMBL" id="TCL38164.1"/>
    </source>
</evidence>
<feature type="transmembrane region" description="Helical" evidence="1">
    <location>
        <begin position="141"/>
        <end position="165"/>
    </location>
</feature>
<dbReference type="OrthoDB" id="4424890at2"/>
<feature type="transmembrane region" description="Helical" evidence="1">
    <location>
        <begin position="222"/>
        <end position="246"/>
    </location>
</feature>
<dbReference type="EMBL" id="SLUI01000004">
    <property type="protein sequence ID" value="TCL38164.1"/>
    <property type="molecule type" value="Genomic_DNA"/>
</dbReference>
<organism evidence="2 3">
    <name type="scientific">Anaerospora hongkongensis</name>
    <dbReference type="NCBI Taxonomy" id="244830"/>
    <lineage>
        <taxon>Bacteria</taxon>
        <taxon>Bacillati</taxon>
        <taxon>Bacillota</taxon>
        <taxon>Negativicutes</taxon>
        <taxon>Selenomonadales</taxon>
        <taxon>Sporomusaceae</taxon>
        <taxon>Anaerospora</taxon>
    </lineage>
</organism>
<keyword evidence="1" id="KW-0472">Membrane</keyword>
<keyword evidence="3" id="KW-1185">Reference proteome</keyword>
<feature type="transmembrane region" description="Helical" evidence="1">
    <location>
        <begin position="74"/>
        <end position="103"/>
    </location>
</feature>
<protein>
    <submittedName>
        <fullName evidence="2">Putative membrane protein YkvI</fullName>
    </submittedName>
</protein>
<feature type="transmembrane region" description="Helical" evidence="1">
    <location>
        <begin position="302"/>
        <end position="322"/>
    </location>
</feature>
<dbReference type="AlphaFoldDB" id="A0A4R1PYY1"/>
<name>A0A4R1PYY1_9FIRM</name>
<sequence length="352" mass="38297">MGRLLDIARVAATYAGTVIGAGFASGQELLQFFVSYGAIGLIAMLLSGFLFALLGARILELGYRLRATNYHQVLYYICGPRLGLVLDSVSALFLFGGLCIMLSGTGTVSRDYFDISYNTGSIAMVLAVAITVLFGVKGISLVNLLVIPLLIASTLTVGISSLTHHCSELSWSLLALPPQPQLSPAPHWLLACLLYVSYNLILGATVLAPLGRDIKDRSVRVWGGVLGGILLAVLGLIIILVIMLHYPDILSFEVPMLYVSNSQHNFNHFSYALMLVKAMFSTAMASLYGCTVKLQSLTGMPFWLCLLNAAIVALLFSQVGFANLVSTLYPLFGYIALFFTFALLWHFYRDKR</sequence>
<dbReference type="PANTHER" id="PTHR37814">
    <property type="entry name" value="CONSERVED MEMBRANE PROTEIN"/>
    <property type="match status" value="1"/>
</dbReference>
<keyword evidence="1" id="KW-1133">Transmembrane helix</keyword>
<feature type="transmembrane region" description="Helical" evidence="1">
    <location>
        <begin position="32"/>
        <end position="54"/>
    </location>
</feature>
<evidence type="ECO:0000313" key="3">
    <source>
        <dbReference type="Proteomes" id="UP000295063"/>
    </source>
</evidence>
<feature type="transmembrane region" description="Helical" evidence="1">
    <location>
        <begin position="7"/>
        <end position="26"/>
    </location>
</feature>
<evidence type="ECO:0000256" key="1">
    <source>
        <dbReference type="SAM" id="Phobius"/>
    </source>
</evidence>
<proteinExistence type="predicted"/>
<feature type="transmembrane region" description="Helical" evidence="1">
    <location>
        <begin position="266"/>
        <end position="290"/>
    </location>
</feature>
<dbReference type="InterPro" id="IPR038728">
    <property type="entry name" value="YkvI-like"/>
</dbReference>
<feature type="transmembrane region" description="Helical" evidence="1">
    <location>
        <begin position="328"/>
        <end position="348"/>
    </location>
</feature>
<accession>A0A4R1PYY1</accession>
<feature type="transmembrane region" description="Helical" evidence="1">
    <location>
        <begin position="115"/>
        <end position="134"/>
    </location>
</feature>
<reference evidence="2 3" key="1">
    <citation type="submission" date="2019-03" db="EMBL/GenBank/DDBJ databases">
        <title>Genomic Encyclopedia of Type Strains, Phase IV (KMG-IV): sequencing the most valuable type-strain genomes for metagenomic binning, comparative biology and taxonomic classification.</title>
        <authorList>
            <person name="Goeker M."/>
        </authorList>
    </citation>
    <scope>NUCLEOTIDE SEQUENCE [LARGE SCALE GENOMIC DNA]</scope>
    <source>
        <strain evidence="2 3">DSM 15969</strain>
    </source>
</reference>